<reference evidence="15" key="1">
    <citation type="submission" date="2010-08" db="EMBL/GenBank/DDBJ databases">
        <authorList>
            <consortium name="Caenorhabditis japonica Sequencing Consortium"/>
            <person name="Wilson R.K."/>
        </authorList>
    </citation>
    <scope>NUCLEOTIDE SEQUENCE [LARGE SCALE GENOMIC DNA]</scope>
    <source>
        <strain evidence="15">DF5081</strain>
    </source>
</reference>
<protein>
    <recommendedName>
        <fullName evidence="3">RBR-type E3 ubiquitin transferase</fullName>
        <ecNumber evidence="3">2.3.2.31</ecNumber>
    </recommendedName>
</protein>
<feature type="domain" description="RING-type" evidence="12">
    <location>
        <begin position="39"/>
        <end position="87"/>
    </location>
</feature>
<evidence type="ECO:0000259" key="12">
    <source>
        <dbReference type="PROSITE" id="PS50089"/>
    </source>
</evidence>
<feature type="transmembrane region" description="Helical" evidence="11">
    <location>
        <begin position="304"/>
        <end position="330"/>
    </location>
</feature>
<dbReference type="Gene3D" id="1.20.120.1750">
    <property type="match status" value="1"/>
</dbReference>
<keyword evidence="9" id="KW-0862">Zinc</keyword>
<evidence type="ECO:0000256" key="8">
    <source>
        <dbReference type="ARBA" id="ARBA00022786"/>
    </source>
</evidence>
<dbReference type="PROSITE" id="PS50089">
    <property type="entry name" value="ZF_RING_2"/>
    <property type="match status" value="1"/>
</dbReference>
<dbReference type="Gene3D" id="2.20.25.20">
    <property type="match status" value="1"/>
</dbReference>
<evidence type="ECO:0000256" key="10">
    <source>
        <dbReference type="PROSITE-ProRule" id="PRU00175"/>
    </source>
</evidence>
<dbReference type="AlphaFoldDB" id="A0A8R1HLH4"/>
<evidence type="ECO:0000256" key="11">
    <source>
        <dbReference type="SAM" id="Phobius"/>
    </source>
</evidence>
<evidence type="ECO:0000313" key="15">
    <source>
        <dbReference type="Proteomes" id="UP000005237"/>
    </source>
</evidence>
<keyword evidence="7 10" id="KW-0863">Zinc-finger</keyword>
<feature type="transmembrane region" description="Helical" evidence="11">
    <location>
        <begin position="262"/>
        <end position="283"/>
    </location>
</feature>
<keyword evidence="11" id="KW-1133">Transmembrane helix</keyword>
<dbReference type="GO" id="GO:0016567">
    <property type="term" value="P:protein ubiquitination"/>
    <property type="evidence" value="ECO:0007669"/>
    <property type="project" value="InterPro"/>
</dbReference>
<evidence type="ECO:0000256" key="7">
    <source>
        <dbReference type="ARBA" id="ARBA00022771"/>
    </source>
</evidence>
<dbReference type="Pfam" id="PF01485">
    <property type="entry name" value="IBR"/>
    <property type="match status" value="1"/>
</dbReference>
<dbReference type="GO" id="GO:0061630">
    <property type="term" value="F:ubiquitin protein ligase activity"/>
    <property type="evidence" value="ECO:0007669"/>
    <property type="project" value="UniProtKB-EC"/>
</dbReference>
<dbReference type="Proteomes" id="UP000005237">
    <property type="component" value="Unassembled WGS sequence"/>
</dbReference>
<keyword evidence="5" id="KW-0479">Metal-binding</keyword>
<reference evidence="14" key="2">
    <citation type="submission" date="2022-06" db="UniProtKB">
        <authorList>
            <consortium name="EnsemblMetazoa"/>
        </authorList>
    </citation>
    <scope>IDENTIFICATION</scope>
    <source>
        <strain evidence="14">DF5081</strain>
    </source>
</reference>
<comment type="catalytic activity">
    <reaction evidence="1">
        <text>[E2 ubiquitin-conjugating enzyme]-S-ubiquitinyl-L-cysteine + [acceptor protein]-L-lysine = [E2 ubiquitin-conjugating enzyme]-L-cysteine + [acceptor protein]-N(6)-ubiquitinyl-L-lysine.</text>
        <dbReference type="EC" id="2.3.2.31"/>
    </reaction>
</comment>
<dbReference type="EC" id="2.3.2.31" evidence="3"/>
<dbReference type="InterPro" id="IPR013083">
    <property type="entry name" value="Znf_RING/FYVE/PHD"/>
</dbReference>
<dbReference type="PROSITE" id="PS00518">
    <property type="entry name" value="ZF_RING_1"/>
    <property type="match status" value="1"/>
</dbReference>
<dbReference type="InterPro" id="IPR054694">
    <property type="entry name" value="Parkin-like_IBR"/>
</dbReference>
<dbReference type="GO" id="GO:0008270">
    <property type="term" value="F:zinc ion binding"/>
    <property type="evidence" value="ECO:0007669"/>
    <property type="project" value="UniProtKB-KW"/>
</dbReference>
<dbReference type="FunFam" id="3.30.40.10:FF:000137">
    <property type="entry name" value="RanBP-type and C3HC4-type zinc finger-containing protein 1"/>
    <property type="match status" value="1"/>
</dbReference>
<dbReference type="Gene3D" id="3.30.40.10">
    <property type="entry name" value="Zinc/RING finger domain, C3HC4 (zinc finger)"/>
    <property type="match status" value="1"/>
</dbReference>
<evidence type="ECO:0000256" key="2">
    <source>
        <dbReference type="ARBA" id="ARBA00004906"/>
    </source>
</evidence>
<dbReference type="EnsemblMetazoa" id="CJA05213b.1">
    <property type="protein sequence ID" value="CJA05213b.1"/>
    <property type="gene ID" value="WBGene00124417"/>
</dbReference>
<dbReference type="PROSITE" id="PS51873">
    <property type="entry name" value="TRIAD"/>
    <property type="match status" value="1"/>
</dbReference>
<dbReference type="PANTHER" id="PTHR11685">
    <property type="entry name" value="RBR FAMILY RING FINGER AND IBR DOMAIN-CONTAINING"/>
    <property type="match status" value="1"/>
</dbReference>
<evidence type="ECO:0000256" key="4">
    <source>
        <dbReference type="ARBA" id="ARBA00022679"/>
    </source>
</evidence>
<evidence type="ECO:0000256" key="5">
    <source>
        <dbReference type="ARBA" id="ARBA00022723"/>
    </source>
</evidence>
<keyword evidence="6" id="KW-0677">Repeat</keyword>
<dbReference type="SMART" id="SM00647">
    <property type="entry name" value="IBR"/>
    <property type="match status" value="2"/>
</dbReference>
<dbReference type="SUPFAM" id="SSF57850">
    <property type="entry name" value="RING/U-box"/>
    <property type="match status" value="3"/>
</dbReference>
<organism evidence="14 15">
    <name type="scientific">Caenorhabditis japonica</name>
    <dbReference type="NCBI Taxonomy" id="281687"/>
    <lineage>
        <taxon>Eukaryota</taxon>
        <taxon>Metazoa</taxon>
        <taxon>Ecdysozoa</taxon>
        <taxon>Nematoda</taxon>
        <taxon>Chromadorea</taxon>
        <taxon>Rhabditida</taxon>
        <taxon>Rhabditina</taxon>
        <taxon>Rhabditomorpha</taxon>
        <taxon>Rhabditoidea</taxon>
        <taxon>Rhabditidae</taxon>
        <taxon>Peloderinae</taxon>
        <taxon>Caenorhabditis</taxon>
    </lineage>
</organism>
<dbReference type="Pfam" id="PF22605">
    <property type="entry name" value="IBR_2"/>
    <property type="match status" value="1"/>
</dbReference>
<dbReference type="FunFam" id="1.20.120.1750:FF:000017">
    <property type="entry name" value="RBR-type E3 ubiquitin transferase"/>
    <property type="match status" value="1"/>
</dbReference>
<evidence type="ECO:0000256" key="9">
    <source>
        <dbReference type="ARBA" id="ARBA00022833"/>
    </source>
</evidence>
<name>A0A8R1HLH4_CAEJA</name>
<keyword evidence="8" id="KW-0833">Ubl conjugation pathway</keyword>
<dbReference type="CDD" id="cd20338">
    <property type="entry name" value="BRcat_RBR_RNF19"/>
    <property type="match status" value="1"/>
</dbReference>
<evidence type="ECO:0000256" key="3">
    <source>
        <dbReference type="ARBA" id="ARBA00012251"/>
    </source>
</evidence>
<proteinExistence type="predicted"/>
<dbReference type="InterPro" id="IPR044066">
    <property type="entry name" value="TRIAD_supradom"/>
</dbReference>
<accession>A0A8R1HLH4</accession>
<keyword evidence="11" id="KW-0812">Transmembrane</keyword>
<evidence type="ECO:0000256" key="1">
    <source>
        <dbReference type="ARBA" id="ARBA00001798"/>
    </source>
</evidence>
<dbReference type="InterPro" id="IPR017907">
    <property type="entry name" value="Znf_RING_CS"/>
</dbReference>
<dbReference type="InterPro" id="IPR031127">
    <property type="entry name" value="E3_UB_ligase_RBR"/>
</dbReference>
<evidence type="ECO:0000256" key="6">
    <source>
        <dbReference type="ARBA" id="ARBA00022737"/>
    </source>
</evidence>
<keyword evidence="4" id="KW-0808">Transferase</keyword>
<dbReference type="InterPro" id="IPR002867">
    <property type="entry name" value="IBR_dom"/>
</dbReference>
<sequence length="363" mass="40558">MTRTENSRITLRLQSSCLDVYKKDLMERALEARQSMSECGICCEFVPNDYFRKLSACQHAYCKICLRKHISFAIRESRTEIPCPGCSAQIHPNDVRNYCHQTPELLQKYEDFSLRAALIKIPDTRWCPAPDCGFAIIVPNGSKCPKITCQRPECKTEFCFDCQKEWHQGRSCRDTEKPAKSNDVVQSRPCPRCRTPILKEDDGSCNHMVCTMCRAEFCWLCLKEINDLHYMSPTGCTFWGRKRWSGKKKLLVQIGSLIGSPVIIAATAVISFPLIIGGLPITVGKRVYKKMRNASKTKRVISTAAAVTGSAIAAPAIATFAVAVGVPFAIGYTYVVVPKALIHDVIEYAHRHRIATEPVASSG</sequence>
<dbReference type="InterPro" id="IPR001841">
    <property type="entry name" value="Znf_RING"/>
</dbReference>
<keyword evidence="11" id="KW-0472">Membrane</keyword>
<feature type="domain" description="RING-type" evidence="13">
    <location>
        <begin position="35"/>
        <end position="240"/>
    </location>
</feature>
<evidence type="ECO:0000259" key="13">
    <source>
        <dbReference type="PROSITE" id="PS51873"/>
    </source>
</evidence>
<comment type="pathway">
    <text evidence="2">Protein modification; protein ubiquitination.</text>
</comment>
<keyword evidence="15" id="KW-1185">Reference proteome</keyword>
<evidence type="ECO:0000313" key="14">
    <source>
        <dbReference type="EnsemblMetazoa" id="CJA05213b.1"/>
    </source>
</evidence>